<dbReference type="RefSeq" id="WP_344667812.1">
    <property type="nucleotide sequence ID" value="NZ_BAAAQN010000028.1"/>
</dbReference>
<dbReference type="InterPro" id="IPR051797">
    <property type="entry name" value="TrmB-like"/>
</dbReference>
<dbReference type="EMBL" id="BAAAQN010000028">
    <property type="protein sequence ID" value="GAA2039670.1"/>
    <property type="molecule type" value="Genomic_DNA"/>
</dbReference>
<dbReference type="PROSITE" id="PS50043">
    <property type="entry name" value="HTH_LUXR_2"/>
    <property type="match status" value="1"/>
</dbReference>
<dbReference type="PANTHER" id="PTHR34293:SF1">
    <property type="entry name" value="HTH-TYPE TRANSCRIPTIONAL REGULATOR TRMBL2"/>
    <property type="match status" value="1"/>
</dbReference>
<evidence type="ECO:0000313" key="4">
    <source>
        <dbReference type="Proteomes" id="UP001500751"/>
    </source>
</evidence>
<dbReference type="SMART" id="SM00421">
    <property type="entry name" value="HTH_LUXR"/>
    <property type="match status" value="1"/>
</dbReference>
<dbReference type="PANTHER" id="PTHR34293">
    <property type="entry name" value="HTH-TYPE TRANSCRIPTIONAL REGULATOR TRMBL2"/>
    <property type="match status" value="1"/>
</dbReference>
<evidence type="ECO:0000256" key="1">
    <source>
        <dbReference type="SAM" id="MobiDB-lite"/>
    </source>
</evidence>
<feature type="domain" description="HTH luxR-type" evidence="2">
    <location>
        <begin position="295"/>
        <end position="357"/>
    </location>
</feature>
<evidence type="ECO:0000313" key="3">
    <source>
        <dbReference type="EMBL" id="GAA2039670.1"/>
    </source>
</evidence>
<accession>A0ABP5G5W1</accession>
<protein>
    <submittedName>
        <fullName evidence="3">Helix-turn-helix transcriptional regulator</fullName>
    </submittedName>
</protein>
<dbReference type="InterPro" id="IPR036388">
    <property type="entry name" value="WH-like_DNA-bd_sf"/>
</dbReference>
<proteinExistence type="predicted"/>
<dbReference type="SUPFAM" id="SSF46894">
    <property type="entry name" value="C-terminal effector domain of the bipartite response regulators"/>
    <property type="match status" value="1"/>
</dbReference>
<dbReference type="Proteomes" id="UP001500751">
    <property type="component" value="Unassembled WGS sequence"/>
</dbReference>
<organism evidence="3 4">
    <name type="scientific">Catenulispora yoronensis</name>
    <dbReference type="NCBI Taxonomy" id="450799"/>
    <lineage>
        <taxon>Bacteria</taxon>
        <taxon>Bacillati</taxon>
        <taxon>Actinomycetota</taxon>
        <taxon>Actinomycetes</taxon>
        <taxon>Catenulisporales</taxon>
        <taxon>Catenulisporaceae</taxon>
        <taxon>Catenulispora</taxon>
    </lineage>
</organism>
<reference evidence="4" key="1">
    <citation type="journal article" date="2019" name="Int. J. Syst. Evol. Microbiol.">
        <title>The Global Catalogue of Microorganisms (GCM) 10K type strain sequencing project: providing services to taxonomists for standard genome sequencing and annotation.</title>
        <authorList>
            <consortium name="The Broad Institute Genomics Platform"/>
            <consortium name="The Broad Institute Genome Sequencing Center for Infectious Disease"/>
            <person name="Wu L."/>
            <person name="Ma J."/>
        </authorList>
    </citation>
    <scope>NUCLEOTIDE SEQUENCE [LARGE SCALE GENOMIC DNA]</scope>
    <source>
        <strain evidence="4">JCM 16014</strain>
    </source>
</reference>
<name>A0ABP5G5W1_9ACTN</name>
<dbReference type="InterPro" id="IPR016032">
    <property type="entry name" value="Sig_transdc_resp-reg_C-effctor"/>
</dbReference>
<dbReference type="Gene3D" id="1.10.10.10">
    <property type="entry name" value="Winged helix-like DNA-binding domain superfamily/Winged helix DNA-binding domain"/>
    <property type="match status" value="1"/>
</dbReference>
<evidence type="ECO:0000259" key="2">
    <source>
        <dbReference type="PROSITE" id="PS50043"/>
    </source>
</evidence>
<gene>
    <name evidence="3" type="ORF">GCM10009839_47130</name>
</gene>
<comment type="caution">
    <text evidence="3">The sequence shown here is derived from an EMBL/GenBank/DDBJ whole genome shotgun (WGS) entry which is preliminary data.</text>
</comment>
<dbReference type="InterPro" id="IPR000792">
    <property type="entry name" value="Tscrpt_reg_LuxR_C"/>
</dbReference>
<keyword evidence="4" id="KW-1185">Reference proteome</keyword>
<feature type="region of interest" description="Disordered" evidence="1">
    <location>
        <begin position="1"/>
        <end position="36"/>
    </location>
</feature>
<sequence length="362" mass="39341">MTTVIDTDFDRDRGYPETIPVPIPAQGGKPAHDDLDDDPEERLTAVYRYAVESGGITAAAPAAAALGLTAKQAEEAIDGLRDRRLLAVEPGSGGLLVAVDPEIAALLLVSPMEQEIYRRRELIAQIQERTEALRRDYARKARPAVEPAPVERVEDAVAVRGFLKLAAGACAAEILVLQSGDWDAEKFDDVLRVCAHQAARGVAVRIICRHRHRADLVSRRKLRDLADAGAQVRTVSHVPRAAVVFDGSQAVLLDPASTEPGASCVRVEVVVRFLLDVFEHQWDAATPVDRGEPGYAEAADDLQQSIAELMARGFTDEVMARKLGMSVRTTRRHIAALMQDLGAVSRFQAGARAVRRQLVEAV</sequence>